<evidence type="ECO:0000313" key="2">
    <source>
        <dbReference type="Proteomes" id="UP000324800"/>
    </source>
</evidence>
<dbReference type="EMBL" id="SNRW01002104">
    <property type="protein sequence ID" value="KAA6393901.1"/>
    <property type="molecule type" value="Genomic_DNA"/>
</dbReference>
<evidence type="ECO:0000313" key="1">
    <source>
        <dbReference type="EMBL" id="KAA6393901.1"/>
    </source>
</evidence>
<gene>
    <name evidence="1" type="ORF">EZS28_010571</name>
</gene>
<dbReference type="AlphaFoldDB" id="A0A5J4WG56"/>
<name>A0A5J4WG56_9EUKA</name>
<sequence length="69" mass="7812">MGTMQWTVRMFSWPETLVQGGNPGLMSRPRVPNMPFGAGQDIEPGHPQACKFKRFLRMLPLIHISNGLF</sequence>
<protein>
    <submittedName>
        <fullName evidence="1">Uncharacterized protein</fullName>
    </submittedName>
</protein>
<reference evidence="1 2" key="1">
    <citation type="submission" date="2019-03" db="EMBL/GenBank/DDBJ databases">
        <title>Single cell metagenomics reveals metabolic interactions within the superorganism composed of flagellate Streblomastix strix and complex community of Bacteroidetes bacteria on its surface.</title>
        <authorList>
            <person name="Treitli S.C."/>
            <person name="Kolisko M."/>
            <person name="Husnik F."/>
            <person name="Keeling P."/>
            <person name="Hampl V."/>
        </authorList>
    </citation>
    <scope>NUCLEOTIDE SEQUENCE [LARGE SCALE GENOMIC DNA]</scope>
    <source>
        <strain evidence="1">ST1C</strain>
    </source>
</reference>
<proteinExistence type="predicted"/>
<comment type="caution">
    <text evidence="1">The sequence shown here is derived from an EMBL/GenBank/DDBJ whole genome shotgun (WGS) entry which is preliminary data.</text>
</comment>
<organism evidence="1 2">
    <name type="scientific">Streblomastix strix</name>
    <dbReference type="NCBI Taxonomy" id="222440"/>
    <lineage>
        <taxon>Eukaryota</taxon>
        <taxon>Metamonada</taxon>
        <taxon>Preaxostyla</taxon>
        <taxon>Oxymonadida</taxon>
        <taxon>Streblomastigidae</taxon>
        <taxon>Streblomastix</taxon>
    </lineage>
</organism>
<accession>A0A5J4WG56</accession>
<dbReference type="Proteomes" id="UP000324800">
    <property type="component" value="Unassembled WGS sequence"/>
</dbReference>